<proteinExistence type="predicted"/>
<protein>
    <submittedName>
        <fullName evidence="4">Uncharacterized protein</fullName>
    </submittedName>
</protein>
<accession>A0A1F6BD98</accession>
<feature type="transmembrane region" description="Helical" evidence="2">
    <location>
        <begin position="197"/>
        <end position="214"/>
    </location>
</feature>
<name>A0A1F6BD98_9BACT</name>
<feature type="transmembrane region" description="Helical" evidence="2">
    <location>
        <begin position="159"/>
        <end position="177"/>
    </location>
</feature>
<keyword evidence="2" id="KW-1133">Transmembrane helix</keyword>
<dbReference type="EMBL" id="MFKE01000020">
    <property type="protein sequence ID" value="OGG34870.1"/>
    <property type="molecule type" value="Genomic_DNA"/>
</dbReference>
<feature type="transmembrane region" description="Helical" evidence="2">
    <location>
        <begin position="396"/>
        <end position="416"/>
    </location>
</feature>
<keyword evidence="2" id="KW-0472">Membrane</keyword>
<keyword evidence="2" id="KW-0812">Transmembrane</keyword>
<feature type="transmembrane region" description="Helical" evidence="2">
    <location>
        <begin position="220"/>
        <end position="237"/>
    </location>
</feature>
<comment type="caution">
    <text evidence="4">The sequence shown here is derived from an EMBL/GenBank/DDBJ whole genome shotgun (WGS) entry which is preliminary data.</text>
</comment>
<evidence type="ECO:0000313" key="4">
    <source>
        <dbReference type="EMBL" id="OGG34870.1"/>
    </source>
</evidence>
<dbReference type="Proteomes" id="UP000176186">
    <property type="component" value="Unassembled WGS sequence"/>
</dbReference>
<evidence type="ECO:0000256" key="3">
    <source>
        <dbReference type="SAM" id="SignalP"/>
    </source>
</evidence>
<evidence type="ECO:0000256" key="1">
    <source>
        <dbReference type="SAM" id="MobiDB-lite"/>
    </source>
</evidence>
<organism evidence="4 5">
    <name type="scientific">Candidatus Gottesmanbacteria bacterium RIFOXYB1_FULL_47_11</name>
    <dbReference type="NCBI Taxonomy" id="1798401"/>
    <lineage>
        <taxon>Bacteria</taxon>
        <taxon>Candidatus Gottesmaniibacteriota</taxon>
    </lineage>
</organism>
<gene>
    <name evidence="4" type="ORF">A2363_00320</name>
</gene>
<feature type="transmembrane region" description="Helical" evidence="2">
    <location>
        <begin position="355"/>
        <end position="375"/>
    </location>
</feature>
<sequence length="485" mass="51275">MKRVALLFILFLAFAGAPWLSAVHAAPDTTPTPATTQGFNPIPSAEEVGKIVDEKAKAGQTSKELYSVNTQAILAGGVVCMIRGCSEDPGSGFYYTKSTVAQVGNMITAMYINPPGDLALWIRDTGESLGFIPKQAYAQGIGFTGLSVLLPIWKAFRNISYALLAVIMVIIGFMVMFRKKIDPKTVVTVQNALPRIVLALILVTFSYAIAAFFIDLMYVAMAIVINLIVGASPGAFGSDTSSKYLSGGLGTVIGAMFGGGLSSIDDLVKLLFYNGEVPWLTWTLNIATLGIYPAAQWVLTSLIVAIALIFGIVRIAFMLISAYIQIIVAVLIAPFQLMTEAIPGSSSFSSWTKNLFSNLVVFPITAAMMLVGTMLTQENAGRIWTPPLLSSEGSKGITGLIGLGILMTIPSIAGGIKEALKAKAPVEAGLGAILGPIGGGAGQIMQIGYQASFIKSAFRHGTEEDSELTRMRKAAATNPLSPPKS</sequence>
<feature type="chain" id="PRO_5009523092" evidence="3">
    <location>
        <begin position="26"/>
        <end position="485"/>
    </location>
</feature>
<feature type="transmembrane region" description="Helical" evidence="2">
    <location>
        <begin position="284"/>
        <end position="308"/>
    </location>
</feature>
<feature type="transmembrane region" description="Helical" evidence="2">
    <location>
        <begin position="244"/>
        <end position="264"/>
    </location>
</feature>
<feature type="signal peptide" evidence="3">
    <location>
        <begin position="1"/>
        <end position="25"/>
    </location>
</feature>
<feature type="transmembrane region" description="Helical" evidence="2">
    <location>
        <begin position="315"/>
        <end position="335"/>
    </location>
</feature>
<evidence type="ECO:0000256" key="2">
    <source>
        <dbReference type="SAM" id="Phobius"/>
    </source>
</evidence>
<evidence type="ECO:0000313" key="5">
    <source>
        <dbReference type="Proteomes" id="UP000176186"/>
    </source>
</evidence>
<dbReference type="AlphaFoldDB" id="A0A1F6BD98"/>
<dbReference type="STRING" id="1798401.A2363_00320"/>
<feature type="region of interest" description="Disordered" evidence="1">
    <location>
        <begin position="464"/>
        <end position="485"/>
    </location>
</feature>
<keyword evidence="3" id="KW-0732">Signal</keyword>
<reference evidence="4 5" key="1">
    <citation type="journal article" date="2016" name="Nat. Commun.">
        <title>Thousands of microbial genomes shed light on interconnected biogeochemical processes in an aquifer system.</title>
        <authorList>
            <person name="Anantharaman K."/>
            <person name="Brown C.T."/>
            <person name="Hug L.A."/>
            <person name="Sharon I."/>
            <person name="Castelle C.J."/>
            <person name="Probst A.J."/>
            <person name="Thomas B.C."/>
            <person name="Singh A."/>
            <person name="Wilkins M.J."/>
            <person name="Karaoz U."/>
            <person name="Brodie E.L."/>
            <person name="Williams K.H."/>
            <person name="Hubbard S.S."/>
            <person name="Banfield J.F."/>
        </authorList>
    </citation>
    <scope>NUCLEOTIDE SEQUENCE [LARGE SCALE GENOMIC DNA]</scope>
</reference>